<dbReference type="Pfam" id="PF10508">
    <property type="entry name" value="Proteasom_PSMB"/>
    <property type="match status" value="1"/>
</dbReference>
<dbReference type="PANTHER" id="PTHR23314">
    <property type="entry name" value="SPERM-ASSOCIATED ANTIGEN 6 ARMADILLO REPEAT-CONTAINING"/>
    <property type="match status" value="1"/>
</dbReference>
<dbReference type="PANTHER" id="PTHR23314:SF0">
    <property type="entry name" value="SPERM-ASSOCIATED ANTIGEN 6"/>
    <property type="match status" value="1"/>
</dbReference>
<sequence>MPPLNRQDTRPSVYSWWSDSNPGLKGPTINIHAVAKPLMKRMYHRQALKFIRENRDRPLSTTTLETYSSYLPWNYVSPSTKDAILEDLSSRSASEADACALVKSPFVFNYITQMLGSPDVGAQIYSCKLLGELARHKSTTSAILEASICERLVSLLLDGETGVVAWAVFTLSQIARWLDGAQAIVDAKALDHVVELLESSSPNIREETCELVGRLAIHGPTASAVLELQLCLRLVPLLCFEDSGIIAKATYALSQIAHWTDGAQAILDAKILEHVLISPMPGVSPHKVSDYERPLLKILGSLRSTVREWACELIGRLASHNSTAPAIFELELKPFTRLVSLLQEEDSLVVARAAYALSQIAHWPAGAGVVIESMALDRILTNSSAEDYKSPILMLLESPSSDIREWVCALVGRLSGHDFTAPAILQMKPYTQLVSLLSDEDSGVLEWATYTMSQIAHRVDGTQAVVDAGVLDRVLVLLQSPNQNIRAHSCELVGRISSQSTVPVTLELNLCKQLVRLLGDRDPRVVEWATYALSEVSQRLDHDGAQTIINTKVLENVLELLESPSPEIRKWTCCLVGRLANQSTGPAILTLRVYEQLVSLLADGNSEVTEWATYALSEISKWSEGAHTLVDAKVQDNVLVLFESSSPDIRKWTCRLVGRLASHRSTVATVLELDPCKQLAFLLGDNDHGVIVWATYALSQISSQLSEGAQAAFDTEILRQLLLLLESPRQEVRNRASHLVEHLAGSESIALVLAIVGLKPSEQLVFCRREPETKSTFNCGWRDNCIWSHLL</sequence>
<reference evidence="1" key="1">
    <citation type="submission" date="2020-05" db="EMBL/GenBank/DDBJ databases">
        <title>Mycena genomes resolve the evolution of fungal bioluminescence.</title>
        <authorList>
            <person name="Tsai I.J."/>
        </authorList>
    </citation>
    <scope>NUCLEOTIDE SEQUENCE</scope>
    <source>
        <strain evidence="1">CCC161011</strain>
    </source>
</reference>
<dbReference type="EMBL" id="JACAZI010000010">
    <property type="protein sequence ID" value="KAF7350485.1"/>
    <property type="molecule type" value="Genomic_DNA"/>
</dbReference>
<dbReference type="InterPro" id="IPR000225">
    <property type="entry name" value="Armadillo"/>
</dbReference>
<dbReference type="GO" id="GO:0043248">
    <property type="term" value="P:proteasome assembly"/>
    <property type="evidence" value="ECO:0007669"/>
    <property type="project" value="InterPro"/>
</dbReference>
<dbReference type="SMART" id="SM00185">
    <property type="entry name" value="ARM"/>
    <property type="match status" value="9"/>
</dbReference>
<protein>
    <recommendedName>
        <fullName evidence="3">ARM repeat-containing protein</fullName>
    </recommendedName>
</protein>
<gene>
    <name evidence="1" type="ORF">MVEN_01354100</name>
</gene>
<evidence type="ECO:0008006" key="3">
    <source>
        <dbReference type="Google" id="ProtNLM"/>
    </source>
</evidence>
<dbReference type="InterPro" id="IPR019538">
    <property type="entry name" value="PSMD5"/>
</dbReference>
<dbReference type="SUPFAM" id="SSF48371">
    <property type="entry name" value="ARM repeat"/>
    <property type="match status" value="2"/>
</dbReference>
<name>A0A8H7CU88_9AGAR</name>
<dbReference type="InterPro" id="IPR016024">
    <property type="entry name" value="ARM-type_fold"/>
</dbReference>
<dbReference type="OrthoDB" id="7537227at2759"/>
<dbReference type="Gene3D" id="1.25.10.10">
    <property type="entry name" value="Leucine-rich Repeat Variant"/>
    <property type="match status" value="4"/>
</dbReference>
<dbReference type="GO" id="GO:0015630">
    <property type="term" value="C:microtubule cytoskeleton"/>
    <property type="evidence" value="ECO:0007669"/>
    <property type="project" value="TreeGrafter"/>
</dbReference>
<evidence type="ECO:0000313" key="2">
    <source>
        <dbReference type="Proteomes" id="UP000620124"/>
    </source>
</evidence>
<dbReference type="InterPro" id="IPR011989">
    <property type="entry name" value="ARM-like"/>
</dbReference>
<dbReference type="GO" id="GO:0003341">
    <property type="term" value="P:cilium movement"/>
    <property type="evidence" value="ECO:0007669"/>
    <property type="project" value="TreeGrafter"/>
</dbReference>
<organism evidence="1 2">
    <name type="scientific">Mycena venus</name>
    <dbReference type="NCBI Taxonomy" id="2733690"/>
    <lineage>
        <taxon>Eukaryota</taxon>
        <taxon>Fungi</taxon>
        <taxon>Dikarya</taxon>
        <taxon>Basidiomycota</taxon>
        <taxon>Agaricomycotina</taxon>
        <taxon>Agaricomycetes</taxon>
        <taxon>Agaricomycetidae</taxon>
        <taxon>Agaricales</taxon>
        <taxon>Marasmiineae</taxon>
        <taxon>Mycenaceae</taxon>
        <taxon>Mycena</taxon>
    </lineage>
</organism>
<proteinExistence type="predicted"/>
<dbReference type="Proteomes" id="UP000620124">
    <property type="component" value="Unassembled WGS sequence"/>
</dbReference>
<comment type="caution">
    <text evidence="1">The sequence shown here is derived from an EMBL/GenBank/DDBJ whole genome shotgun (WGS) entry which is preliminary data.</text>
</comment>
<dbReference type="AlphaFoldDB" id="A0A8H7CU88"/>
<evidence type="ECO:0000313" key="1">
    <source>
        <dbReference type="EMBL" id="KAF7350485.1"/>
    </source>
</evidence>
<dbReference type="GO" id="GO:0008017">
    <property type="term" value="F:microtubule binding"/>
    <property type="evidence" value="ECO:0007669"/>
    <property type="project" value="TreeGrafter"/>
</dbReference>
<accession>A0A8H7CU88</accession>
<keyword evidence="2" id="KW-1185">Reference proteome</keyword>